<dbReference type="InterPro" id="IPR044861">
    <property type="entry name" value="IPNS-like_FE2OG_OXY"/>
</dbReference>
<comment type="similarity">
    <text evidence="3 10">Belongs to the iron/ascorbate-dependent oxidoreductase family.</text>
</comment>
<evidence type="ECO:0000259" key="11">
    <source>
        <dbReference type="PROSITE" id="PS51471"/>
    </source>
</evidence>
<evidence type="ECO:0000256" key="2">
    <source>
        <dbReference type="ARBA" id="ARBA00001961"/>
    </source>
</evidence>
<dbReference type="PRINTS" id="PR00682">
    <property type="entry name" value="IPNSYNTHASE"/>
</dbReference>
<evidence type="ECO:0000256" key="8">
    <source>
        <dbReference type="ARBA" id="ARBA00023004"/>
    </source>
</evidence>
<organism evidence="12 13">
    <name type="scientific">Iris pallida</name>
    <name type="common">Sweet iris</name>
    <dbReference type="NCBI Taxonomy" id="29817"/>
    <lineage>
        <taxon>Eukaryota</taxon>
        <taxon>Viridiplantae</taxon>
        <taxon>Streptophyta</taxon>
        <taxon>Embryophyta</taxon>
        <taxon>Tracheophyta</taxon>
        <taxon>Spermatophyta</taxon>
        <taxon>Magnoliopsida</taxon>
        <taxon>Liliopsida</taxon>
        <taxon>Asparagales</taxon>
        <taxon>Iridaceae</taxon>
        <taxon>Iridoideae</taxon>
        <taxon>Irideae</taxon>
        <taxon>Iris</taxon>
    </lineage>
</organism>
<dbReference type="GO" id="GO:0006952">
    <property type="term" value="P:defense response"/>
    <property type="evidence" value="ECO:0007669"/>
    <property type="project" value="UniProtKB-KW"/>
</dbReference>
<dbReference type="InterPro" id="IPR027443">
    <property type="entry name" value="IPNS-like_sf"/>
</dbReference>
<dbReference type="Pfam" id="PF14226">
    <property type="entry name" value="DIOX_N"/>
    <property type="match status" value="1"/>
</dbReference>
<evidence type="ECO:0000256" key="5">
    <source>
        <dbReference type="ARBA" id="ARBA00022819"/>
    </source>
</evidence>
<evidence type="ECO:0000256" key="10">
    <source>
        <dbReference type="RuleBase" id="RU003682"/>
    </source>
</evidence>
<proteinExistence type="inferred from homology"/>
<dbReference type="GO" id="GO:1900150">
    <property type="term" value="P:regulation of defense response to fungus"/>
    <property type="evidence" value="ECO:0007669"/>
    <property type="project" value="UniProtKB-ARBA"/>
</dbReference>
<accession>A0AAX6F8Q0</accession>
<dbReference type="Proteomes" id="UP001140949">
    <property type="component" value="Unassembled WGS sequence"/>
</dbReference>
<evidence type="ECO:0000256" key="3">
    <source>
        <dbReference type="ARBA" id="ARBA00008056"/>
    </source>
</evidence>
<keyword evidence="7 10" id="KW-0560">Oxidoreductase</keyword>
<keyword evidence="13" id="KW-1185">Reference proteome</keyword>
<dbReference type="SUPFAM" id="SSF51197">
    <property type="entry name" value="Clavaminate synthase-like"/>
    <property type="match status" value="1"/>
</dbReference>
<evidence type="ECO:0000256" key="7">
    <source>
        <dbReference type="ARBA" id="ARBA00023002"/>
    </source>
</evidence>
<comment type="catalytic activity">
    <reaction evidence="9">
        <text>jasmonate + 2-oxoglutarate + O2 = (1R,2R)-12-hydroxyjasmonate + succinate + CO2</text>
        <dbReference type="Rhea" id="RHEA:67144"/>
        <dbReference type="ChEBI" id="CHEBI:15379"/>
        <dbReference type="ChEBI" id="CHEBI:16526"/>
        <dbReference type="ChEBI" id="CHEBI:16810"/>
        <dbReference type="ChEBI" id="CHEBI:30031"/>
        <dbReference type="ChEBI" id="CHEBI:58431"/>
        <dbReference type="ChEBI" id="CHEBI:132022"/>
    </reaction>
    <physiologicalReaction direction="left-to-right" evidence="9">
        <dbReference type="Rhea" id="RHEA:67145"/>
    </physiologicalReaction>
</comment>
<comment type="cofactor">
    <cofactor evidence="1">
        <name>Fe(2+)</name>
        <dbReference type="ChEBI" id="CHEBI:29033"/>
    </cofactor>
</comment>
<dbReference type="GO" id="GO:1900366">
    <property type="term" value="P:negative regulation of defense response to insect"/>
    <property type="evidence" value="ECO:0007669"/>
    <property type="project" value="UniProtKB-ARBA"/>
</dbReference>
<name>A0AAX6F8Q0_IRIPA</name>
<dbReference type="FunFam" id="2.60.120.330:FF:000008">
    <property type="entry name" value="Jasmonate-regulated gene 21"/>
    <property type="match status" value="1"/>
</dbReference>
<comment type="caution">
    <text evidence="12">The sequence shown here is derived from an EMBL/GenBank/DDBJ whole genome shotgun (WGS) entry which is preliminary data.</text>
</comment>
<keyword evidence="4 10" id="KW-0479">Metal-binding</keyword>
<dbReference type="Pfam" id="PF03171">
    <property type="entry name" value="2OG-FeII_Oxy"/>
    <property type="match status" value="1"/>
</dbReference>
<dbReference type="Gene3D" id="2.60.120.330">
    <property type="entry name" value="B-lactam Antibiotic, Isopenicillin N Synthase, Chain"/>
    <property type="match status" value="1"/>
</dbReference>
<evidence type="ECO:0000256" key="9">
    <source>
        <dbReference type="ARBA" id="ARBA00052139"/>
    </source>
</evidence>
<dbReference type="InterPro" id="IPR026992">
    <property type="entry name" value="DIOX_N"/>
</dbReference>
<keyword evidence="5" id="KW-1184">Jasmonic acid signaling pathway</keyword>
<dbReference type="PANTHER" id="PTHR47991">
    <property type="entry name" value="OXOGLUTARATE/IRON-DEPENDENT DIOXYGENASE"/>
    <property type="match status" value="1"/>
</dbReference>
<evidence type="ECO:0000256" key="4">
    <source>
        <dbReference type="ARBA" id="ARBA00022723"/>
    </source>
</evidence>
<reference evidence="12" key="2">
    <citation type="submission" date="2023-04" db="EMBL/GenBank/DDBJ databases">
        <authorList>
            <person name="Bruccoleri R.E."/>
            <person name="Oakeley E.J."/>
            <person name="Faust A.-M."/>
            <person name="Dessus-Babus S."/>
            <person name="Altorfer M."/>
            <person name="Burckhardt D."/>
            <person name="Oertli M."/>
            <person name="Naumann U."/>
            <person name="Petersen F."/>
            <person name="Wong J."/>
        </authorList>
    </citation>
    <scope>NUCLEOTIDE SEQUENCE</scope>
    <source>
        <strain evidence="12">GSM-AAB239-AS_SAM_17_03QT</strain>
        <tissue evidence="12">Leaf</tissue>
    </source>
</reference>
<dbReference type="GO" id="GO:2000022">
    <property type="term" value="P:regulation of jasmonic acid mediated signaling pathway"/>
    <property type="evidence" value="ECO:0007669"/>
    <property type="project" value="UniProtKB-ARBA"/>
</dbReference>
<evidence type="ECO:0000313" key="12">
    <source>
        <dbReference type="EMBL" id="KAJ6812569.1"/>
    </source>
</evidence>
<keyword evidence="12" id="KW-0223">Dioxygenase</keyword>
<dbReference type="PROSITE" id="PS51471">
    <property type="entry name" value="FE2OG_OXY"/>
    <property type="match status" value="1"/>
</dbReference>
<comment type="cofactor">
    <cofactor evidence="2">
        <name>L-ascorbate</name>
        <dbReference type="ChEBI" id="CHEBI:38290"/>
    </cofactor>
</comment>
<dbReference type="InterPro" id="IPR005123">
    <property type="entry name" value="Oxoglu/Fe-dep_dioxygenase_dom"/>
</dbReference>
<keyword evidence="6" id="KW-0611">Plant defense</keyword>
<gene>
    <name evidence="12" type="ORF">M6B38_148195</name>
</gene>
<reference evidence="12" key="1">
    <citation type="journal article" date="2023" name="GigaByte">
        <title>Genome assembly of the bearded iris, Iris pallida Lam.</title>
        <authorList>
            <person name="Bruccoleri R.E."/>
            <person name="Oakeley E.J."/>
            <person name="Faust A.M.E."/>
            <person name="Altorfer M."/>
            <person name="Dessus-Babus S."/>
            <person name="Burckhardt D."/>
            <person name="Oertli M."/>
            <person name="Naumann U."/>
            <person name="Petersen F."/>
            <person name="Wong J."/>
        </authorList>
    </citation>
    <scope>NUCLEOTIDE SEQUENCE</scope>
    <source>
        <strain evidence="12">GSM-AAB239-AS_SAM_17_03QT</strain>
    </source>
</reference>
<evidence type="ECO:0000313" key="13">
    <source>
        <dbReference type="Proteomes" id="UP001140949"/>
    </source>
</evidence>
<protein>
    <submittedName>
        <fullName evidence="12">2-oxoglutarate-dependent dioxygenase</fullName>
    </submittedName>
</protein>
<dbReference type="AlphaFoldDB" id="A0AAX6F8Q0"/>
<keyword evidence="8 10" id="KW-0408">Iron</keyword>
<sequence length="359" mass="40201">MDLLNDWPEPIVPVQSLAESGTSVLPDRYVKPPSERPSVDPAADRGEHISIPVIDFAGLTKGMAEWRATMRLVSDACREWGFFQVVNHGVSVDLVARMRKVWRDFFDLPMEEKRKLANSPKTYEGYGSRVGVEKGATLDWGDYFFLHLLPPSIKDYNKWPSLPTSCREVTEEYCQELVKLCETVMKVLSTGLGLDAGFLQKAFGGEDVGACMRVNFYPRCPQPDLALGLSAHSDPGGLTVLLADDHVKGLQVRRGNAWVTVQPVPNAFIVNIGDQIQVLSNANYKSVEHRVITNATEERLSVALFYNPRSDLPLGPARELVTEERLQLYQPMTFSEYRLYIRKKGLQGKAQVESLKATN</sequence>
<dbReference type="GO" id="GO:0046872">
    <property type="term" value="F:metal ion binding"/>
    <property type="evidence" value="ECO:0007669"/>
    <property type="project" value="UniProtKB-KW"/>
</dbReference>
<feature type="domain" description="Fe2OG dioxygenase" evidence="11">
    <location>
        <begin position="207"/>
        <end position="308"/>
    </location>
</feature>
<dbReference type="GO" id="GO:0120091">
    <property type="term" value="F:jasmonic acid hydrolase"/>
    <property type="evidence" value="ECO:0007669"/>
    <property type="project" value="UniProtKB-ARBA"/>
</dbReference>
<dbReference type="GO" id="GO:0051213">
    <property type="term" value="F:dioxygenase activity"/>
    <property type="evidence" value="ECO:0007669"/>
    <property type="project" value="UniProtKB-KW"/>
</dbReference>
<evidence type="ECO:0000256" key="6">
    <source>
        <dbReference type="ARBA" id="ARBA00022821"/>
    </source>
</evidence>
<evidence type="ECO:0000256" key="1">
    <source>
        <dbReference type="ARBA" id="ARBA00001954"/>
    </source>
</evidence>
<dbReference type="InterPro" id="IPR050295">
    <property type="entry name" value="Plant_2OG-oxidoreductases"/>
</dbReference>
<dbReference type="EMBL" id="JANAVB010031019">
    <property type="protein sequence ID" value="KAJ6812569.1"/>
    <property type="molecule type" value="Genomic_DNA"/>
</dbReference>